<dbReference type="PANTHER" id="PTHR21071:SF4">
    <property type="entry name" value="UDP-N-ACETYLENOLPYRUVOYLGLUCOSAMINE REDUCTASE"/>
    <property type="match status" value="1"/>
</dbReference>
<gene>
    <name evidence="18" type="ORF">UFOPK2842_00813</name>
</gene>
<keyword evidence="14" id="KW-0131">Cell cycle</keyword>
<keyword evidence="9" id="KW-0274">FAD</keyword>
<keyword evidence="15" id="KW-0961">Cell wall biogenesis/degradation</keyword>
<comment type="subcellular location">
    <subcellularLocation>
        <location evidence="3">Cytoplasm</location>
    </subcellularLocation>
</comment>
<dbReference type="EMBL" id="CAEZZI010000076">
    <property type="protein sequence ID" value="CAB4758573.1"/>
    <property type="molecule type" value="Genomic_DNA"/>
</dbReference>
<evidence type="ECO:0000256" key="1">
    <source>
        <dbReference type="ARBA" id="ARBA00001974"/>
    </source>
</evidence>
<dbReference type="Gene3D" id="3.30.465.10">
    <property type="match status" value="1"/>
</dbReference>
<dbReference type="AlphaFoldDB" id="A0A6J6UIR5"/>
<keyword evidence="12" id="KW-0573">Peptidoglycan synthesis</keyword>
<dbReference type="GO" id="GO:0008360">
    <property type="term" value="P:regulation of cell shape"/>
    <property type="evidence" value="ECO:0007669"/>
    <property type="project" value="UniProtKB-KW"/>
</dbReference>
<dbReference type="InterPro" id="IPR011601">
    <property type="entry name" value="MurB_C"/>
</dbReference>
<evidence type="ECO:0000256" key="4">
    <source>
        <dbReference type="ARBA" id="ARBA00004752"/>
    </source>
</evidence>
<dbReference type="NCBIfam" id="NF010478">
    <property type="entry name" value="PRK13903.1"/>
    <property type="match status" value="1"/>
</dbReference>
<dbReference type="GO" id="GO:0009252">
    <property type="term" value="P:peptidoglycan biosynthetic process"/>
    <property type="evidence" value="ECO:0007669"/>
    <property type="project" value="UniProtKB-UniPathway"/>
</dbReference>
<dbReference type="InterPro" id="IPR003170">
    <property type="entry name" value="MurB"/>
</dbReference>
<evidence type="ECO:0000256" key="7">
    <source>
        <dbReference type="ARBA" id="ARBA00022618"/>
    </source>
</evidence>
<evidence type="ECO:0000256" key="5">
    <source>
        <dbReference type="ARBA" id="ARBA00012518"/>
    </source>
</evidence>
<dbReference type="SUPFAM" id="SSF56194">
    <property type="entry name" value="Uridine diphospho-N-Acetylenolpyruvylglucosamine reductase, MurB, C-terminal domain"/>
    <property type="match status" value="1"/>
</dbReference>
<evidence type="ECO:0000256" key="11">
    <source>
        <dbReference type="ARBA" id="ARBA00022960"/>
    </source>
</evidence>
<comment type="function">
    <text evidence="2">Cell wall formation.</text>
</comment>
<dbReference type="InterPro" id="IPR016167">
    <property type="entry name" value="FAD-bd_PCMH_sub1"/>
</dbReference>
<organism evidence="18">
    <name type="scientific">freshwater metagenome</name>
    <dbReference type="NCBI Taxonomy" id="449393"/>
    <lineage>
        <taxon>unclassified sequences</taxon>
        <taxon>metagenomes</taxon>
        <taxon>ecological metagenomes</taxon>
    </lineage>
</organism>
<reference evidence="18" key="1">
    <citation type="submission" date="2020-05" db="EMBL/GenBank/DDBJ databases">
        <authorList>
            <person name="Chiriac C."/>
            <person name="Salcher M."/>
            <person name="Ghai R."/>
            <person name="Kavagutti S V."/>
        </authorList>
    </citation>
    <scope>NUCLEOTIDE SEQUENCE</scope>
</reference>
<dbReference type="GO" id="GO:0071555">
    <property type="term" value="P:cell wall organization"/>
    <property type="evidence" value="ECO:0007669"/>
    <property type="project" value="UniProtKB-KW"/>
</dbReference>
<evidence type="ECO:0000256" key="6">
    <source>
        <dbReference type="ARBA" id="ARBA00022490"/>
    </source>
</evidence>
<dbReference type="PANTHER" id="PTHR21071">
    <property type="entry name" value="UDP-N-ACETYLENOLPYRUVOYLGLUCOSAMINE REDUCTASE"/>
    <property type="match status" value="1"/>
</dbReference>
<keyword evidence="11" id="KW-0133">Cell shape</keyword>
<dbReference type="InterPro" id="IPR036318">
    <property type="entry name" value="FAD-bd_PCMH-like_sf"/>
</dbReference>
<evidence type="ECO:0000256" key="15">
    <source>
        <dbReference type="ARBA" id="ARBA00023316"/>
    </source>
</evidence>
<keyword evidence="6" id="KW-0963">Cytoplasm</keyword>
<evidence type="ECO:0000256" key="9">
    <source>
        <dbReference type="ARBA" id="ARBA00022827"/>
    </source>
</evidence>
<dbReference type="Pfam" id="PF02873">
    <property type="entry name" value="MurB_C"/>
    <property type="match status" value="1"/>
</dbReference>
<dbReference type="Gene3D" id="3.30.43.10">
    <property type="entry name" value="Uridine Diphospho-n-acetylenolpyruvylglucosamine Reductase, domain 2"/>
    <property type="match status" value="1"/>
</dbReference>
<evidence type="ECO:0000256" key="10">
    <source>
        <dbReference type="ARBA" id="ARBA00022857"/>
    </source>
</evidence>
<evidence type="ECO:0000256" key="16">
    <source>
        <dbReference type="ARBA" id="ARBA00048914"/>
    </source>
</evidence>
<evidence type="ECO:0000259" key="17">
    <source>
        <dbReference type="PROSITE" id="PS51387"/>
    </source>
</evidence>
<evidence type="ECO:0000256" key="14">
    <source>
        <dbReference type="ARBA" id="ARBA00023306"/>
    </source>
</evidence>
<dbReference type="Gene3D" id="3.90.78.10">
    <property type="entry name" value="UDP-N-acetylenolpyruvoylglucosamine reductase, C-terminal domain"/>
    <property type="match status" value="1"/>
</dbReference>
<evidence type="ECO:0000256" key="3">
    <source>
        <dbReference type="ARBA" id="ARBA00004496"/>
    </source>
</evidence>
<dbReference type="Pfam" id="PF01565">
    <property type="entry name" value="FAD_binding_4"/>
    <property type="match status" value="1"/>
</dbReference>
<comment type="cofactor">
    <cofactor evidence="1">
        <name>FAD</name>
        <dbReference type="ChEBI" id="CHEBI:57692"/>
    </cofactor>
</comment>
<dbReference type="InterPro" id="IPR006094">
    <property type="entry name" value="Oxid_FAD_bind_N"/>
</dbReference>
<sequence length="339" mass="36217">MADLSDYTSLRIGGPAKNFIEVSSEKEIIEAIESAGDTPILIMGGGTNILVSDEGFAGTVIRISNNKIEEEVDACSGATLTIGAGENWDEFVKTTVARGFAGLETLSGIPGTVGAAPIQNIGAYGHEVSEFITRVRTYDRQTKSLRTFTNQECEFSYRNSHFKAHPGRYVVLEVAFQLRIGEMTTAITYSDLAAALGIAVGDKAPIHTCREKVLKLRASKGMLLSESDHDSWSAGSFFTNPIVSAEIAAKLPADAPRWPQLDGRIKTSAAWLIEHSGITKGQSIGGARISTKHVLALTNSGGAKASEIAALAKLAQEKVYETFSISLEPEVNLVGLNLL</sequence>
<evidence type="ECO:0000313" key="18">
    <source>
        <dbReference type="EMBL" id="CAB4758573.1"/>
    </source>
</evidence>
<proteinExistence type="inferred from homology"/>
<protein>
    <recommendedName>
        <fullName evidence="5">UDP-N-acetylmuramate dehydrogenase</fullName>
        <ecNumber evidence="5">1.3.1.98</ecNumber>
    </recommendedName>
</protein>
<dbReference type="InterPro" id="IPR036635">
    <property type="entry name" value="MurB_C_sf"/>
</dbReference>
<dbReference type="HAMAP" id="MF_00037">
    <property type="entry name" value="MurB"/>
    <property type="match status" value="1"/>
</dbReference>
<keyword evidence="7" id="KW-0132">Cell division</keyword>
<keyword evidence="10" id="KW-0521">NADP</keyword>
<dbReference type="GO" id="GO:0005829">
    <property type="term" value="C:cytosol"/>
    <property type="evidence" value="ECO:0007669"/>
    <property type="project" value="TreeGrafter"/>
</dbReference>
<dbReference type="InterPro" id="IPR016166">
    <property type="entry name" value="FAD-bd_PCMH"/>
</dbReference>
<name>A0A6J6UIR5_9ZZZZ</name>
<comment type="catalytic activity">
    <reaction evidence="16">
        <text>UDP-N-acetyl-alpha-D-muramate + NADP(+) = UDP-N-acetyl-3-O-(1-carboxyvinyl)-alpha-D-glucosamine + NADPH + H(+)</text>
        <dbReference type="Rhea" id="RHEA:12248"/>
        <dbReference type="ChEBI" id="CHEBI:15378"/>
        <dbReference type="ChEBI" id="CHEBI:57783"/>
        <dbReference type="ChEBI" id="CHEBI:58349"/>
        <dbReference type="ChEBI" id="CHEBI:68483"/>
        <dbReference type="ChEBI" id="CHEBI:70757"/>
        <dbReference type="EC" id="1.3.1.98"/>
    </reaction>
</comment>
<dbReference type="InterPro" id="IPR016169">
    <property type="entry name" value="FAD-bd_PCMH_sub2"/>
</dbReference>
<dbReference type="SUPFAM" id="SSF56176">
    <property type="entry name" value="FAD-binding/transporter-associated domain-like"/>
    <property type="match status" value="1"/>
</dbReference>
<comment type="pathway">
    <text evidence="4">Cell wall biogenesis; peptidoglycan biosynthesis.</text>
</comment>
<dbReference type="GO" id="GO:0071949">
    <property type="term" value="F:FAD binding"/>
    <property type="evidence" value="ECO:0007669"/>
    <property type="project" value="InterPro"/>
</dbReference>
<evidence type="ECO:0000256" key="13">
    <source>
        <dbReference type="ARBA" id="ARBA00023002"/>
    </source>
</evidence>
<evidence type="ECO:0000256" key="8">
    <source>
        <dbReference type="ARBA" id="ARBA00022630"/>
    </source>
</evidence>
<dbReference type="GO" id="GO:0008762">
    <property type="term" value="F:UDP-N-acetylmuramate dehydrogenase activity"/>
    <property type="evidence" value="ECO:0007669"/>
    <property type="project" value="UniProtKB-EC"/>
</dbReference>
<feature type="domain" description="FAD-binding PCMH-type" evidence="17">
    <location>
        <begin position="12"/>
        <end position="181"/>
    </location>
</feature>
<evidence type="ECO:0000256" key="12">
    <source>
        <dbReference type="ARBA" id="ARBA00022984"/>
    </source>
</evidence>
<dbReference type="NCBIfam" id="TIGR00179">
    <property type="entry name" value="murB"/>
    <property type="match status" value="1"/>
</dbReference>
<dbReference type="UniPathway" id="UPA00219"/>
<evidence type="ECO:0000256" key="2">
    <source>
        <dbReference type="ARBA" id="ARBA00003921"/>
    </source>
</evidence>
<dbReference type="GO" id="GO:0051301">
    <property type="term" value="P:cell division"/>
    <property type="evidence" value="ECO:0007669"/>
    <property type="project" value="UniProtKB-KW"/>
</dbReference>
<keyword evidence="8" id="KW-0285">Flavoprotein</keyword>
<dbReference type="PROSITE" id="PS51387">
    <property type="entry name" value="FAD_PCMH"/>
    <property type="match status" value="1"/>
</dbReference>
<accession>A0A6J6UIR5</accession>
<keyword evidence="13" id="KW-0560">Oxidoreductase</keyword>
<dbReference type="EC" id="1.3.1.98" evidence="5"/>